<proteinExistence type="predicted"/>
<feature type="transmembrane region" description="Helical" evidence="2">
    <location>
        <begin position="89"/>
        <end position="107"/>
    </location>
</feature>
<feature type="compositionally biased region" description="Polar residues" evidence="1">
    <location>
        <begin position="1"/>
        <end position="12"/>
    </location>
</feature>
<keyword evidence="2" id="KW-0812">Transmembrane</keyword>
<evidence type="ECO:0000256" key="2">
    <source>
        <dbReference type="SAM" id="Phobius"/>
    </source>
</evidence>
<name>A0A895XWH8_9ACTN</name>
<feature type="transmembrane region" description="Helical" evidence="2">
    <location>
        <begin position="119"/>
        <end position="146"/>
    </location>
</feature>
<gene>
    <name evidence="3" type="ORF">JQS30_03430</name>
</gene>
<keyword evidence="2" id="KW-0472">Membrane</keyword>
<keyword evidence="4" id="KW-1185">Reference proteome</keyword>
<evidence type="ECO:0000313" key="4">
    <source>
        <dbReference type="Proteomes" id="UP000662939"/>
    </source>
</evidence>
<dbReference type="EMBL" id="CP070496">
    <property type="protein sequence ID" value="QSB05988.1"/>
    <property type="molecule type" value="Genomic_DNA"/>
</dbReference>
<evidence type="ECO:0000256" key="1">
    <source>
        <dbReference type="SAM" id="MobiDB-lite"/>
    </source>
</evidence>
<organism evidence="3 4">
    <name type="scientific">Natronoglycomyces albus</name>
    <dbReference type="NCBI Taxonomy" id="2811108"/>
    <lineage>
        <taxon>Bacteria</taxon>
        <taxon>Bacillati</taxon>
        <taxon>Actinomycetota</taxon>
        <taxon>Actinomycetes</taxon>
        <taxon>Glycomycetales</taxon>
        <taxon>Glycomycetaceae</taxon>
        <taxon>Natronoglycomyces</taxon>
    </lineage>
</organism>
<dbReference type="InterPro" id="IPR025327">
    <property type="entry name" value="DUF4233"/>
</dbReference>
<protein>
    <submittedName>
        <fullName evidence="3">DUF4233 domain-containing protein</fullName>
    </submittedName>
</protein>
<evidence type="ECO:0000313" key="3">
    <source>
        <dbReference type="EMBL" id="QSB05988.1"/>
    </source>
</evidence>
<dbReference type="RefSeq" id="WP_213171999.1">
    <property type="nucleotide sequence ID" value="NZ_CP070496.1"/>
</dbReference>
<sequence>MTKKPQSGSNESDPVEVEHTEAIEDGSTARDSPPSESDGQAPDPALTSGLRNPQKAARGLAAATLSLEALAVLMAIAPMRMLLEDSGPAIVALLVLFVGCVVLAGMVRKSWIWQAGMALQVAFIACFVFHPSLGVGGVIFAATWAYCWNIARDLSRPPRRDKSNPNYAGDDPPRATG</sequence>
<feature type="transmembrane region" description="Helical" evidence="2">
    <location>
        <begin position="60"/>
        <end position="83"/>
    </location>
</feature>
<accession>A0A895XWH8</accession>
<dbReference type="KEGG" id="nav:JQS30_03430"/>
<reference evidence="3" key="1">
    <citation type="submission" date="2021-02" db="EMBL/GenBank/DDBJ databases">
        <title>Natronoglycomyces albus gen. nov., sp. nov, a haloalkaliphilic actinobacterium from a soda solonchak soil.</title>
        <authorList>
            <person name="Sorokin D.Y."/>
            <person name="Khijniak T.V."/>
            <person name="Zakharycheva A.P."/>
            <person name="Boueva O.V."/>
            <person name="Ariskina E.V."/>
            <person name="Hahnke R.L."/>
            <person name="Bunk B."/>
            <person name="Sproer C."/>
            <person name="Schumann P."/>
            <person name="Evtushenko L.I."/>
            <person name="Kublanov I.V."/>
        </authorList>
    </citation>
    <scope>NUCLEOTIDE SEQUENCE</scope>
    <source>
        <strain evidence="3">DSM 106290</strain>
    </source>
</reference>
<keyword evidence="2" id="KW-1133">Transmembrane helix</keyword>
<dbReference type="Pfam" id="PF14017">
    <property type="entry name" value="DUF4233"/>
    <property type="match status" value="1"/>
</dbReference>
<feature type="region of interest" description="Disordered" evidence="1">
    <location>
        <begin position="1"/>
        <end position="51"/>
    </location>
</feature>
<dbReference type="AlphaFoldDB" id="A0A895XWH8"/>
<dbReference type="Proteomes" id="UP000662939">
    <property type="component" value="Chromosome"/>
</dbReference>